<protein>
    <submittedName>
        <fullName evidence="3">DUF2637 domain-containing protein</fullName>
    </submittedName>
</protein>
<dbReference type="EMBL" id="QUAL01000414">
    <property type="protein sequence ID" value="RIQ11892.1"/>
    <property type="molecule type" value="Genomic_DNA"/>
</dbReference>
<feature type="transmembrane region" description="Helical" evidence="2">
    <location>
        <begin position="59"/>
        <end position="78"/>
    </location>
</feature>
<proteinExistence type="predicted"/>
<keyword evidence="4" id="KW-1185">Reference proteome</keyword>
<dbReference type="Proteomes" id="UP000284057">
    <property type="component" value="Unassembled WGS sequence"/>
</dbReference>
<evidence type="ECO:0000313" key="3">
    <source>
        <dbReference type="EMBL" id="RIQ11892.1"/>
    </source>
</evidence>
<keyword evidence="2" id="KW-1133">Transmembrane helix</keyword>
<comment type="caution">
    <text evidence="3">The sequence shown here is derived from an EMBL/GenBank/DDBJ whole genome shotgun (WGS) entry which is preliminary data.</text>
</comment>
<evidence type="ECO:0000256" key="1">
    <source>
        <dbReference type="SAM" id="MobiDB-lite"/>
    </source>
</evidence>
<organism evidence="3 4">
    <name type="scientific">Jiangella rhizosphaerae</name>
    <dbReference type="NCBI Taxonomy" id="2293569"/>
    <lineage>
        <taxon>Bacteria</taxon>
        <taxon>Bacillati</taxon>
        <taxon>Actinomycetota</taxon>
        <taxon>Actinomycetes</taxon>
        <taxon>Jiangellales</taxon>
        <taxon>Jiangellaceae</taxon>
        <taxon>Jiangella</taxon>
    </lineage>
</organism>
<keyword evidence="2" id="KW-0472">Membrane</keyword>
<feature type="transmembrane region" description="Helical" evidence="2">
    <location>
        <begin position="125"/>
        <end position="149"/>
    </location>
</feature>
<name>A0A418KI32_9ACTN</name>
<dbReference type="InterPro" id="IPR021235">
    <property type="entry name" value="DUF2637"/>
</dbReference>
<sequence length="313" mass="33688">MSRCGCAADSYLSTQRHGALASYRRNLMANVDEPQQTPRQRERKSASDRLHAWVSDPDVALIVTVFADACLALGAFTLSFDALRELALAAGLRSELVWIWPLVVDGFMVVSTINAVVLSERIPRAAWYPAIALIVFAMVSIAGNGLHAARHADTDVISVPVAAVVSAIPAVALLIISHLIVVLLMARRRSPMHVHHRGAMAAAGGRALEAPTGRSRLADRDDDPEERGHRFAPADRPPAVPVSNRTDLDALAAWVRAETLAGRAVTGDDVAARIGMSSATGRRRLRAIRAELPDVAAEFARRGNGRWPSDGTR</sequence>
<dbReference type="AlphaFoldDB" id="A0A418KI32"/>
<keyword evidence="2" id="KW-0812">Transmembrane</keyword>
<reference evidence="3 4" key="1">
    <citation type="submission" date="2018-09" db="EMBL/GenBank/DDBJ databases">
        <title>Isolation, diversity and antifungal activity of actinobacteria from wheat.</title>
        <authorList>
            <person name="Han C."/>
        </authorList>
    </citation>
    <scope>NUCLEOTIDE SEQUENCE [LARGE SCALE GENOMIC DNA]</scope>
    <source>
        <strain evidence="3 4">NEAU-YY265</strain>
    </source>
</reference>
<gene>
    <name evidence="3" type="ORF">DY240_27995</name>
</gene>
<evidence type="ECO:0000256" key="2">
    <source>
        <dbReference type="SAM" id="Phobius"/>
    </source>
</evidence>
<dbReference type="Pfam" id="PF10935">
    <property type="entry name" value="DUF2637"/>
    <property type="match status" value="1"/>
</dbReference>
<feature type="transmembrane region" description="Helical" evidence="2">
    <location>
        <begin position="98"/>
        <end position="118"/>
    </location>
</feature>
<evidence type="ECO:0000313" key="4">
    <source>
        <dbReference type="Proteomes" id="UP000284057"/>
    </source>
</evidence>
<feature type="region of interest" description="Disordered" evidence="1">
    <location>
        <begin position="211"/>
        <end position="243"/>
    </location>
</feature>
<feature type="transmembrane region" description="Helical" evidence="2">
    <location>
        <begin position="161"/>
        <end position="186"/>
    </location>
</feature>
<accession>A0A418KI32</accession>